<dbReference type="GO" id="GO:0003676">
    <property type="term" value="F:nucleic acid binding"/>
    <property type="evidence" value="ECO:0007669"/>
    <property type="project" value="InterPro"/>
</dbReference>
<dbReference type="Gene3D" id="3.30.420.10">
    <property type="entry name" value="Ribonuclease H-like superfamily/Ribonuclease H"/>
    <property type="match status" value="1"/>
</dbReference>
<organism evidence="1 2">
    <name type="scientific">Kibdelosporangium aridum</name>
    <dbReference type="NCBI Taxonomy" id="2030"/>
    <lineage>
        <taxon>Bacteria</taxon>
        <taxon>Bacillati</taxon>
        <taxon>Actinomycetota</taxon>
        <taxon>Actinomycetes</taxon>
        <taxon>Pseudonocardiales</taxon>
        <taxon>Pseudonocardiaceae</taxon>
        <taxon>Kibdelosporangium</taxon>
    </lineage>
</organism>
<dbReference type="PROSITE" id="PS51257">
    <property type="entry name" value="PROKAR_LIPOPROTEIN"/>
    <property type="match status" value="1"/>
</dbReference>
<accession>A0A428ZBI7</accession>
<keyword evidence="1" id="KW-0378">Hydrolase</keyword>
<dbReference type="Proteomes" id="UP000287547">
    <property type="component" value="Unassembled WGS sequence"/>
</dbReference>
<dbReference type="GO" id="GO:0004527">
    <property type="term" value="F:exonuclease activity"/>
    <property type="evidence" value="ECO:0007669"/>
    <property type="project" value="UniProtKB-KW"/>
</dbReference>
<keyword evidence="1" id="KW-0540">Nuclease</keyword>
<evidence type="ECO:0000313" key="2">
    <source>
        <dbReference type="Proteomes" id="UP000287547"/>
    </source>
</evidence>
<comment type="caution">
    <text evidence="1">The sequence shown here is derived from an EMBL/GenBank/DDBJ whole genome shotgun (WGS) entry which is preliminary data.</text>
</comment>
<keyword evidence="1" id="KW-0269">Exonuclease</keyword>
<gene>
    <name evidence="1" type="ORF">DMH04_16735</name>
</gene>
<evidence type="ECO:0000313" key="1">
    <source>
        <dbReference type="EMBL" id="RSM85406.1"/>
    </source>
</evidence>
<dbReference type="SUPFAM" id="SSF53098">
    <property type="entry name" value="Ribonuclease H-like"/>
    <property type="match status" value="1"/>
</dbReference>
<sequence length="193" mass="21259">MYVAKASVYISVDVEADGPIPGPYSMISLGACVAGRHDGDVFTAADPEVQTFYRELKPISSEFVPEALAVSGLDRDLLIKSGIEPADAMRDFSAWVSEVSGSAAAVFTAYPASFDWMFTYWYVMRFTGSSPFGHSRCLDMKTYFAARAGRPISGVAKRTMPKRLLSNRRHTHNALDDAIEQGEMFGKLMAEEY</sequence>
<dbReference type="AlphaFoldDB" id="A0A428ZBI7"/>
<protein>
    <submittedName>
        <fullName evidence="1">Exonuclease</fullName>
    </submittedName>
</protein>
<proteinExistence type="predicted"/>
<dbReference type="InterPro" id="IPR036397">
    <property type="entry name" value="RNaseH_sf"/>
</dbReference>
<dbReference type="OrthoDB" id="9803925at2"/>
<name>A0A428ZBI7_KIBAR</name>
<dbReference type="InterPro" id="IPR012337">
    <property type="entry name" value="RNaseH-like_sf"/>
</dbReference>
<dbReference type="EMBL" id="QHKI01000012">
    <property type="protein sequence ID" value="RSM85406.1"/>
    <property type="molecule type" value="Genomic_DNA"/>
</dbReference>
<reference evidence="1 2" key="1">
    <citation type="submission" date="2018-05" db="EMBL/GenBank/DDBJ databases">
        <title>Evolution of GPA BGCs.</title>
        <authorList>
            <person name="Waglechner N."/>
            <person name="Wright G.D."/>
        </authorList>
    </citation>
    <scope>NUCLEOTIDE SEQUENCE [LARGE SCALE GENOMIC DNA]</scope>
    <source>
        <strain evidence="1 2">A82846</strain>
    </source>
</reference>